<dbReference type="GO" id="GO:0016020">
    <property type="term" value="C:membrane"/>
    <property type="evidence" value="ECO:0007669"/>
    <property type="project" value="TreeGrafter"/>
</dbReference>
<feature type="chain" id="PRO_5043584652" description="Oplophorus-luciferin 2-monooxygenase non-catalytic subunit" evidence="4">
    <location>
        <begin position="23"/>
        <end position="333"/>
    </location>
</feature>
<dbReference type="Proteomes" id="UP001497623">
    <property type="component" value="Unassembled WGS sequence"/>
</dbReference>
<evidence type="ECO:0000256" key="4">
    <source>
        <dbReference type="SAM" id="SignalP"/>
    </source>
</evidence>
<dbReference type="InterPro" id="IPR052286">
    <property type="entry name" value="Wnt_signaling_inhibitor"/>
</dbReference>
<proteinExistence type="predicted"/>
<dbReference type="AlphaFoldDB" id="A0AAV2SKK3"/>
<evidence type="ECO:0000256" key="3">
    <source>
        <dbReference type="ARBA" id="ARBA00022737"/>
    </source>
</evidence>
<organism evidence="5 6">
    <name type="scientific">Meganyctiphanes norvegica</name>
    <name type="common">Northern krill</name>
    <name type="synonym">Thysanopoda norvegica</name>
    <dbReference type="NCBI Taxonomy" id="48144"/>
    <lineage>
        <taxon>Eukaryota</taxon>
        <taxon>Metazoa</taxon>
        <taxon>Ecdysozoa</taxon>
        <taxon>Arthropoda</taxon>
        <taxon>Crustacea</taxon>
        <taxon>Multicrustacea</taxon>
        <taxon>Malacostraca</taxon>
        <taxon>Eumalacostraca</taxon>
        <taxon>Eucarida</taxon>
        <taxon>Euphausiacea</taxon>
        <taxon>Euphausiidae</taxon>
        <taxon>Meganyctiphanes</taxon>
    </lineage>
</organism>
<dbReference type="InterPro" id="IPR026906">
    <property type="entry name" value="LRR_5"/>
</dbReference>
<feature type="non-terminal residue" evidence="5">
    <location>
        <position position="1"/>
    </location>
</feature>
<evidence type="ECO:0000256" key="2">
    <source>
        <dbReference type="ARBA" id="ARBA00022729"/>
    </source>
</evidence>
<keyword evidence="2 4" id="KW-0732">Signal</keyword>
<evidence type="ECO:0000256" key="1">
    <source>
        <dbReference type="ARBA" id="ARBA00022614"/>
    </source>
</evidence>
<dbReference type="Pfam" id="PF13306">
    <property type="entry name" value="LRR_5"/>
    <property type="match status" value="2"/>
</dbReference>
<accession>A0AAV2SKK3</accession>
<keyword evidence="3" id="KW-0677">Repeat</keyword>
<keyword evidence="1" id="KW-0433">Leucine-rich repeat</keyword>
<evidence type="ECO:0008006" key="7">
    <source>
        <dbReference type="Google" id="ProtNLM"/>
    </source>
</evidence>
<name>A0AAV2SKK3_MEGNR</name>
<protein>
    <recommendedName>
        <fullName evidence="7">Oplophorus-luciferin 2-monooxygenase non-catalytic subunit</fullName>
    </recommendedName>
</protein>
<dbReference type="EMBL" id="CAXKWB010091189">
    <property type="protein sequence ID" value="CAL4215838.1"/>
    <property type="molecule type" value="Genomic_DNA"/>
</dbReference>
<keyword evidence="6" id="KW-1185">Reference proteome</keyword>
<evidence type="ECO:0000313" key="5">
    <source>
        <dbReference type="EMBL" id="CAL4215838.1"/>
    </source>
</evidence>
<dbReference type="PROSITE" id="PS51450">
    <property type="entry name" value="LRR"/>
    <property type="match status" value="1"/>
</dbReference>
<feature type="signal peptide" evidence="4">
    <location>
        <begin position="1"/>
        <end position="22"/>
    </location>
</feature>
<reference evidence="5 6" key="1">
    <citation type="submission" date="2024-05" db="EMBL/GenBank/DDBJ databases">
        <authorList>
            <person name="Wallberg A."/>
        </authorList>
    </citation>
    <scope>NUCLEOTIDE SEQUENCE [LARGE SCALE GENOMIC DNA]</scope>
</reference>
<dbReference type="InterPro" id="IPR001611">
    <property type="entry name" value="Leu-rich_rpt"/>
</dbReference>
<dbReference type="Gene3D" id="3.80.10.10">
    <property type="entry name" value="Ribonuclease Inhibitor"/>
    <property type="match status" value="2"/>
</dbReference>
<dbReference type="PANTHER" id="PTHR24364">
    <property type="entry name" value="LP06937P"/>
    <property type="match status" value="1"/>
</dbReference>
<evidence type="ECO:0000313" key="6">
    <source>
        <dbReference type="Proteomes" id="UP001497623"/>
    </source>
</evidence>
<dbReference type="InterPro" id="IPR032675">
    <property type="entry name" value="LRR_dom_sf"/>
</dbReference>
<gene>
    <name evidence="5" type="ORF">MNOR_LOCUS38724</name>
</gene>
<dbReference type="SUPFAM" id="SSF52058">
    <property type="entry name" value="L domain-like"/>
    <property type="match status" value="1"/>
</dbReference>
<dbReference type="PANTHER" id="PTHR24364:SF18">
    <property type="entry name" value="LP06937P"/>
    <property type="match status" value="1"/>
</dbReference>
<sequence length="333" mass="37624">STMSSLIAYIITLLFLSLSVLTRNIGVDIVEGLEIAPKNEFCPETSAILPCICTHNSDENSTDIDCSEVTSENELRKVFNSTFPTKNLDKFIILNNDHLKVLESGVFNGITFEEFFIQNSQMENIEIDAFNDSFATAYMIVLLGNKIQDFPFNILHNFSNLTYLNLNLNPLGSIPADAFQRISTLKFVNIIRTVNEIAVGTFTNQTNIERIYAAENNLRNVPSGLFVTESDILEYIVINNNSISSVEPNAFDPVAGLIINMDHNFMQLIEEYIWRNLLESWVVLYLKDNPLLCGCDVAWLVRNHTLLNQISDNTQCSDGKYIHDLYSGDFIDC</sequence>
<comment type="caution">
    <text evidence="5">The sequence shown here is derived from an EMBL/GenBank/DDBJ whole genome shotgun (WGS) entry which is preliminary data.</text>
</comment>